<dbReference type="GO" id="GO:0034220">
    <property type="term" value="P:monoatomic ion transmembrane transport"/>
    <property type="evidence" value="ECO:0007669"/>
    <property type="project" value="UniProtKB-KW"/>
</dbReference>
<evidence type="ECO:0000256" key="2">
    <source>
        <dbReference type="ARBA" id="ARBA00022448"/>
    </source>
</evidence>
<feature type="domain" description="RCK C-terminal" evidence="8">
    <location>
        <begin position="136"/>
        <end position="217"/>
    </location>
</feature>
<keyword evidence="4" id="KW-0630">Potassium</keyword>
<dbReference type="InterPro" id="IPR006036">
    <property type="entry name" value="K_uptake_TrkA"/>
</dbReference>
<comment type="function">
    <text evidence="1">Part of a potassium transport system.</text>
</comment>
<evidence type="ECO:0000259" key="8">
    <source>
        <dbReference type="PROSITE" id="PS51202"/>
    </source>
</evidence>
<dbReference type="SUPFAM" id="SSF116726">
    <property type="entry name" value="TrkA C-terminal domain-like"/>
    <property type="match status" value="1"/>
</dbReference>
<dbReference type="EMBL" id="JBHSZI010000001">
    <property type="protein sequence ID" value="MFC7059487.1"/>
    <property type="molecule type" value="Genomic_DNA"/>
</dbReference>
<dbReference type="InterPro" id="IPR050721">
    <property type="entry name" value="Trk_Ktr_HKT_K-transport"/>
</dbReference>
<dbReference type="Gene3D" id="3.30.70.1450">
    <property type="entry name" value="Regulator of K+ conductance, C-terminal domain"/>
    <property type="match status" value="1"/>
</dbReference>
<dbReference type="PROSITE" id="PS51201">
    <property type="entry name" value="RCK_N"/>
    <property type="match status" value="1"/>
</dbReference>
<dbReference type="SUPFAM" id="SSF51735">
    <property type="entry name" value="NAD(P)-binding Rossmann-fold domains"/>
    <property type="match status" value="1"/>
</dbReference>
<feature type="domain" description="RCK N-terminal" evidence="7">
    <location>
        <begin position="4"/>
        <end position="119"/>
    </location>
</feature>
<keyword evidence="6" id="KW-0406">Ion transport</keyword>
<evidence type="ECO:0000313" key="10">
    <source>
        <dbReference type="Proteomes" id="UP001596445"/>
    </source>
</evidence>
<evidence type="ECO:0000256" key="6">
    <source>
        <dbReference type="ARBA" id="ARBA00023065"/>
    </source>
</evidence>
<name>A0ABD5W343_9EURY</name>
<dbReference type="Proteomes" id="UP001596445">
    <property type="component" value="Unassembled WGS sequence"/>
</dbReference>
<gene>
    <name evidence="9" type="ORF">ACFQQG_16530</name>
</gene>
<dbReference type="Pfam" id="PF02254">
    <property type="entry name" value="TrkA_N"/>
    <property type="match status" value="1"/>
</dbReference>
<reference evidence="9 10" key="1">
    <citation type="journal article" date="2019" name="Int. J. Syst. Evol. Microbiol.">
        <title>The Global Catalogue of Microorganisms (GCM) 10K type strain sequencing project: providing services to taxonomists for standard genome sequencing and annotation.</title>
        <authorList>
            <consortium name="The Broad Institute Genomics Platform"/>
            <consortium name="The Broad Institute Genome Sequencing Center for Infectious Disease"/>
            <person name="Wu L."/>
            <person name="Ma J."/>
        </authorList>
    </citation>
    <scope>NUCLEOTIDE SEQUENCE [LARGE SCALE GENOMIC DNA]</scope>
    <source>
        <strain evidence="9 10">JCM 30072</strain>
    </source>
</reference>
<keyword evidence="2" id="KW-0813">Transport</keyword>
<dbReference type="PROSITE" id="PS51202">
    <property type="entry name" value="RCK_C"/>
    <property type="match status" value="1"/>
</dbReference>
<dbReference type="RefSeq" id="WP_267162267.1">
    <property type="nucleotide sequence ID" value="NZ_CP112972.1"/>
</dbReference>
<dbReference type="PANTHER" id="PTHR43833:SF5">
    <property type="entry name" value="TRK SYSTEM POTASSIUM UPTAKE PROTEIN TRKA"/>
    <property type="match status" value="1"/>
</dbReference>
<proteinExistence type="predicted"/>
<dbReference type="PANTHER" id="PTHR43833">
    <property type="entry name" value="POTASSIUM CHANNEL PROTEIN 2-RELATED-RELATED"/>
    <property type="match status" value="1"/>
</dbReference>
<comment type="caution">
    <text evidence="9">The sequence shown here is derived from an EMBL/GenBank/DDBJ whole genome shotgun (WGS) entry which is preliminary data.</text>
</comment>
<evidence type="ECO:0000313" key="9">
    <source>
        <dbReference type="EMBL" id="MFC7059487.1"/>
    </source>
</evidence>
<accession>A0ABD5W343</accession>
<keyword evidence="9" id="KW-0407">Ion channel</keyword>
<dbReference type="InterPro" id="IPR036721">
    <property type="entry name" value="RCK_C_sf"/>
</dbReference>
<evidence type="ECO:0000256" key="5">
    <source>
        <dbReference type="ARBA" id="ARBA00023027"/>
    </source>
</evidence>
<dbReference type="Gene3D" id="3.40.50.720">
    <property type="entry name" value="NAD(P)-binding Rossmann-like Domain"/>
    <property type="match status" value="1"/>
</dbReference>
<keyword evidence="10" id="KW-1185">Reference proteome</keyword>
<evidence type="ECO:0000256" key="4">
    <source>
        <dbReference type="ARBA" id="ARBA00022958"/>
    </source>
</evidence>
<keyword evidence="3" id="KW-0633">Potassium transport</keyword>
<sequence length="217" mass="23241">MIDKKEIVIAGGGQMGLRTAQLLNDRGHKVTLIERDHGRCRYINNEYIGTVIEGDASRPNILRQTDPDRCDVLAAMTGDTATNLGICMAAAEMTDVTVVMRVSDPEATEEYSDLVDGIVYPEEPGARAVINELVGDGVRSVESVGGNLEILEVKITPNAPAAGRTLRNTSLPRGSLIIAHANGDRVSTADTTLEPGDRYLVAVEAAVNDEVMNLLRG</sequence>
<evidence type="ECO:0000259" key="7">
    <source>
        <dbReference type="PROSITE" id="PS51201"/>
    </source>
</evidence>
<dbReference type="AlphaFoldDB" id="A0ABD5W343"/>
<protein>
    <submittedName>
        <fullName evidence="9">Potassium channel family protein</fullName>
    </submittedName>
</protein>
<dbReference type="InterPro" id="IPR006037">
    <property type="entry name" value="RCK_C"/>
</dbReference>
<evidence type="ECO:0000256" key="3">
    <source>
        <dbReference type="ARBA" id="ARBA00022538"/>
    </source>
</evidence>
<dbReference type="PRINTS" id="PR00335">
    <property type="entry name" value="KUPTAKETRKA"/>
</dbReference>
<organism evidence="9 10">
    <name type="scientific">Halovenus salina</name>
    <dbReference type="NCBI Taxonomy" id="1510225"/>
    <lineage>
        <taxon>Archaea</taxon>
        <taxon>Methanobacteriati</taxon>
        <taxon>Methanobacteriota</taxon>
        <taxon>Stenosarchaea group</taxon>
        <taxon>Halobacteria</taxon>
        <taxon>Halobacteriales</taxon>
        <taxon>Haloarculaceae</taxon>
        <taxon>Halovenus</taxon>
    </lineage>
</organism>
<dbReference type="GeneID" id="76631655"/>
<dbReference type="GO" id="GO:0006813">
    <property type="term" value="P:potassium ion transport"/>
    <property type="evidence" value="ECO:0007669"/>
    <property type="project" value="UniProtKB-KW"/>
</dbReference>
<evidence type="ECO:0000256" key="1">
    <source>
        <dbReference type="ARBA" id="ARBA00003660"/>
    </source>
</evidence>
<dbReference type="InterPro" id="IPR003148">
    <property type="entry name" value="RCK_N"/>
</dbReference>
<dbReference type="Pfam" id="PF02080">
    <property type="entry name" value="TrkA_C"/>
    <property type="match status" value="1"/>
</dbReference>
<dbReference type="InterPro" id="IPR036291">
    <property type="entry name" value="NAD(P)-bd_dom_sf"/>
</dbReference>
<keyword evidence="5" id="KW-0520">NAD</keyword>